<keyword evidence="1" id="KW-0472">Membrane</keyword>
<evidence type="ECO:0000313" key="3">
    <source>
        <dbReference type="EMBL" id="OGG51363.1"/>
    </source>
</evidence>
<comment type="caution">
    <text evidence="3">The sequence shown here is derived from an EMBL/GenBank/DDBJ whole genome shotgun (WGS) entry which is preliminary data.</text>
</comment>
<dbReference type="Pfam" id="PF26449">
    <property type="entry name" value="DUF8128"/>
    <property type="match status" value="1"/>
</dbReference>
<keyword evidence="1" id="KW-1133">Transmembrane helix</keyword>
<reference evidence="3 4" key="1">
    <citation type="journal article" date="2016" name="Nat. Commun.">
        <title>Thousands of microbial genomes shed light on interconnected biogeochemical processes in an aquifer system.</title>
        <authorList>
            <person name="Anantharaman K."/>
            <person name="Brown C.T."/>
            <person name="Hug L.A."/>
            <person name="Sharon I."/>
            <person name="Castelle C.J."/>
            <person name="Probst A.J."/>
            <person name="Thomas B.C."/>
            <person name="Singh A."/>
            <person name="Wilkins M.J."/>
            <person name="Karaoz U."/>
            <person name="Brodie E.L."/>
            <person name="Williams K.H."/>
            <person name="Hubbard S.S."/>
            <person name="Banfield J.F."/>
        </authorList>
    </citation>
    <scope>NUCLEOTIDE SEQUENCE [LARGE SCALE GENOMIC DNA]</scope>
</reference>
<dbReference type="InterPro" id="IPR058441">
    <property type="entry name" value="DUF8128"/>
</dbReference>
<evidence type="ECO:0000313" key="4">
    <source>
        <dbReference type="Proteomes" id="UP000176445"/>
    </source>
</evidence>
<feature type="domain" description="DUF8128" evidence="2">
    <location>
        <begin position="80"/>
        <end position="429"/>
    </location>
</feature>
<name>A0A1F6CQD9_9BACT</name>
<protein>
    <recommendedName>
        <fullName evidence="2">DUF8128 domain-containing protein</fullName>
    </recommendedName>
</protein>
<accession>A0A1F6CQD9</accession>
<feature type="transmembrane region" description="Helical" evidence="1">
    <location>
        <begin position="45"/>
        <end position="67"/>
    </location>
</feature>
<proteinExistence type="predicted"/>
<sequence>MILFDALNSKTGLRMQPRPVFFAGLSIFLVATVFMFGTVLSALSFALFLAPVWLPALVIRGAWIMWIDLKRGEFIASQEYILLEIKPPRSIENTPLAMEAVIDGLHLDPGESNWYKVFVQGGIRPYWSLELASIEGQVHFFIWTRAGFRRLIESQVYAQYPGAQVVEAPDYTRRISARTGEWDLFGCDYKHTNPDPYPIKTYVDYGLDKTQKEPEQTDPLANLIEFLGSFGKGEQFWLQIIIRVHKGDKYHKRTSSGAVHTWRDEAQKIITDIRRKTRDPYIDPATGEERPGFPNPTKGQAEAMAAIERNIAKHPFDVGIRAIYLAETGGQFKPVVIASMKALFKQFSSQSYNGIGWNGARGLLRFDDYPWEIGVSKEKEKERRELVDAYRRRQYFHAPYAYDDYMVMSTEELATLYHIPSRAVAAPSLDRISSATSEAPPNLPI</sequence>
<dbReference type="Proteomes" id="UP000176445">
    <property type="component" value="Unassembled WGS sequence"/>
</dbReference>
<dbReference type="AlphaFoldDB" id="A0A1F6CQD9"/>
<organism evidence="3 4">
    <name type="scientific">Candidatus Kaiserbacteria bacterium RIFCSPHIGHO2_01_FULL_54_36b</name>
    <dbReference type="NCBI Taxonomy" id="1798483"/>
    <lineage>
        <taxon>Bacteria</taxon>
        <taxon>Candidatus Kaiseribacteriota</taxon>
    </lineage>
</organism>
<evidence type="ECO:0000259" key="2">
    <source>
        <dbReference type="Pfam" id="PF26449"/>
    </source>
</evidence>
<feature type="transmembrane region" description="Helical" evidence="1">
    <location>
        <begin position="20"/>
        <end position="39"/>
    </location>
</feature>
<gene>
    <name evidence="3" type="ORF">A2704_03825</name>
</gene>
<dbReference type="EMBL" id="MFKW01000030">
    <property type="protein sequence ID" value="OGG51363.1"/>
    <property type="molecule type" value="Genomic_DNA"/>
</dbReference>
<keyword evidence="1" id="KW-0812">Transmembrane</keyword>
<evidence type="ECO:0000256" key="1">
    <source>
        <dbReference type="SAM" id="Phobius"/>
    </source>
</evidence>